<feature type="transmembrane region" description="Helical" evidence="1">
    <location>
        <begin position="74"/>
        <end position="93"/>
    </location>
</feature>
<feature type="transmembrane region" description="Helical" evidence="1">
    <location>
        <begin position="44"/>
        <end position="62"/>
    </location>
</feature>
<proteinExistence type="predicted"/>
<sequence length="103" mass="11674">MSRTLIIFLCIASLLDAGLTDMGLRMQLIGEANPIMAFLYEHSYLAFYGIKIILPLSLFFIATKVGKRVLINNLFRFSTVVYMGILLLHTYWISTSLSHSLNI</sequence>
<feature type="domain" description="DUF5658" evidence="2">
    <location>
        <begin position="7"/>
        <end position="94"/>
    </location>
</feature>
<name>A0A1C1A0T3_9BACL</name>
<evidence type="ECO:0000313" key="3">
    <source>
        <dbReference type="EMBL" id="OCT14156.1"/>
    </source>
</evidence>
<keyword evidence="1" id="KW-0812">Transmembrane</keyword>
<organism evidence="3 4">
    <name type="scientific">Paenibacillus pectinilyticus</name>
    <dbReference type="NCBI Taxonomy" id="512399"/>
    <lineage>
        <taxon>Bacteria</taxon>
        <taxon>Bacillati</taxon>
        <taxon>Bacillota</taxon>
        <taxon>Bacilli</taxon>
        <taxon>Bacillales</taxon>
        <taxon>Paenibacillaceae</taxon>
        <taxon>Paenibacillus</taxon>
    </lineage>
</organism>
<comment type="caution">
    <text evidence="3">The sequence shown here is derived from an EMBL/GenBank/DDBJ whole genome shotgun (WGS) entry which is preliminary data.</text>
</comment>
<keyword evidence="4" id="KW-1185">Reference proteome</keyword>
<dbReference type="OrthoDB" id="2884515at2"/>
<accession>A0A1C1A0T3</accession>
<evidence type="ECO:0000256" key="1">
    <source>
        <dbReference type="SAM" id="Phobius"/>
    </source>
</evidence>
<dbReference type="Pfam" id="PF18902">
    <property type="entry name" value="DUF5658"/>
    <property type="match status" value="1"/>
</dbReference>
<gene>
    <name evidence="3" type="ORF">A8709_25260</name>
</gene>
<evidence type="ECO:0000313" key="4">
    <source>
        <dbReference type="Proteomes" id="UP000093309"/>
    </source>
</evidence>
<keyword evidence="1" id="KW-1133">Transmembrane helix</keyword>
<dbReference type="AlphaFoldDB" id="A0A1C1A0T3"/>
<keyword evidence="1" id="KW-0472">Membrane</keyword>
<dbReference type="InterPro" id="IPR043717">
    <property type="entry name" value="DUF5658"/>
</dbReference>
<evidence type="ECO:0000259" key="2">
    <source>
        <dbReference type="Pfam" id="PF18902"/>
    </source>
</evidence>
<dbReference type="RefSeq" id="WP_065853009.1">
    <property type="nucleotide sequence ID" value="NZ_LYPC01000020.1"/>
</dbReference>
<protein>
    <recommendedName>
        <fullName evidence="2">DUF5658 domain-containing protein</fullName>
    </recommendedName>
</protein>
<dbReference type="STRING" id="512399.A8709_25260"/>
<dbReference type="EMBL" id="LYPC01000020">
    <property type="protein sequence ID" value="OCT14156.1"/>
    <property type="molecule type" value="Genomic_DNA"/>
</dbReference>
<dbReference type="Proteomes" id="UP000093309">
    <property type="component" value="Unassembled WGS sequence"/>
</dbReference>
<reference evidence="4" key="1">
    <citation type="submission" date="2016-05" db="EMBL/GenBank/DDBJ databases">
        <title>Paenibacillus oryzae. sp. nov., isolated from the rice root.</title>
        <authorList>
            <person name="Zhang J."/>
            <person name="Zhang X."/>
        </authorList>
    </citation>
    <scope>NUCLEOTIDE SEQUENCE [LARGE SCALE GENOMIC DNA]</scope>
    <source>
        <strain evidence="4">KCTC13222</strain>
    </source>
</reference>